<comment type="caution">
    <text evidence="9">The sequence shown here is derived from an EMBL/GenBank/DDBJ whole genome shotgun (WGS) entry which is preliminary data.</text>
</comment>
<comment type="function">
    <text evidence="5">This protein is involved in the repair of mismatches in DNA. It is required for dam-dependent methyl-directed DNA mismatch repair. May act as a 'molecular matchmaker', a protein that promotes the formation of a stable complex between two or more DNA-binding proteins in an ATP-dependent manner without itself being part of a final effector complex.</text>
</comment>
<dbReference type="InterPro" id="IPR014790">
    <property type="entry name" value="MutL_C"/>
</dbReference>
<evidence type="ECO:0000256" key="4">
    <source>
        <dbReference type="ARBA" id="ARBA00023204"/>
    </source>
</evidence>
<dbReference type="GO" id="GO:0006298">
    <property type="term" value="P:mismatch repair"/>
    <property type="evidence" value="ECO:0007669"/>
    <property type="project" value="UniProtKB-UniRule"/>
</dbReference>
<evidence type="ECO:0000256" key="1">
    <source>
        <dbReference type="ARBA" id="ARBA00006082"/>
    </source>
</evidence>
<dbReference type="InterPro" id="IPR002099">
    <property type="entry name" value="MutL/Mlh/PMS"/>
</dbReference>
<comment type="similarity">
    <text evidence="1 5">Belongs to the DNA mismatch repair MutL/HexB family.</text>
</comment>
<dbReference type="EMBL" id="QJJK01000008">
    <property type="protein sequence ID" value="PXW56567.1"/>
    <property type="molecule type" value="Genomic_DNA"/>
</dbReference>
<dbReference type="GO" id="GO:0005524">
    <property type="term" value="F:ATP binding"/>
    <property type="evidence" value="ECO:0007669"/>
    <property type="project" value="InterPro"/>
</dbReference>
<feature type="region of interest" description="Disordered" evidence="6">
    <location>
        <begin position="400"/>
        <end position="421"/>
    </location>
</feature>
<dbReference type="HAMAP" id="MF_00149">
    <property type="entry name" value="DNA_mis_repair"/>
    <property type="match status" value="1"/>
</dbReference>
<reference evidence="9 10" key="1">
    <citation type="submission" date="2018-05" db="EMBL/GenBank/DDBJ databases">
        <title>Genomic Encyclopedia of Type Strains, Phase IV (KMG-IV): sequencing the most valuable type-strain genomes for metagenomic binning, comparative biology and taxonomic classification.</title>
        <authorList>
            <person name="Goeker M."/>
        </authorList>
    </citation>
    <scope>NUCLEOTIDE SEQUENCE [LARGE SCALE GENOMIC DNA]</scope>
    <source>
        <strain evidence="9 10">DSM 6462</strain>
    </source>
</reference>
<protein>
    <recommendedName>
        <fullName evidence="2 5">DNA mismatch repair protein MutL</fullName>
    </recommendedName>
</protein>
<feature type="domain" description="MutL C-terminal dimerisation" evidence="7">
    <location>
        <begin position="435"/>
        <end position="578"/>
    </location>
</feature>
<dbReference type="Gene3D" id="3.30.230.10">
    <property type="match status" value="1"/>
</dbReference>
<dbReference type="Pfam" id="PF08676">
    <property type="entry name" value="MutL_C"/>
    <property type="match status" value="1"/>
</dbReference>
<dbReference type="InterPro" id="IPR020568">
    <property type="entry name" value="Ribosomal_Su5_D2-typ_SF"/>
</dbReference>
<dbReference type="Gene3D" id="3.30.1370.100">
    <property type="entry name" value="MutL, C-terminal domain, regulatory subdomain"/>
    <property type="match status" value="1"/>
</dbReference>
<feature type="domain" description="DNA mismatch repair protein S5" evidence="8">
    <location>
        <begin position="222"/>
        <end position="340"/>
    </location>
</feature>
<dbReference type="Proteomes" id="UP000248021">
    <property type="component" value="Unassembled WGS sequence"/>
</dbReference>
<sequence>MRPLPLDEQPAGLVRRLEPVLIDQIAAGEVVERPASAVKELVENALDAGATAIEVVIEGGGRRLIRVTDNGMGMSAEDLALAVERHATSKLPTSDLFSIHSLGFRGEALPSIGAIARLTITTRRRDAANGWQIVVDGGQKGEVRPTAANPGTRIEVTDLFSATPARLKFLKTDRAEAQAVVEAVKRLAMAHPHVRFTVAGEHLTTVDLPAEGEDDEALLRRLSRLLGPEFHANAIPIDATREGVTLGGYAVLPTFHRGTAAHIHAIVNGRPVRDKLIFGAVRAGYRDVLPADRHPAIGLVVTCDPRLVDVNVHPAKTEVRFRDPGLVRGLIVGALREALARAGHRATSTGGDRTLAALRPAALPPGAAARQLAQVPQRATFSRDFTPRPSLTGWQAPLTGFGEPTNLAPPPLSADASADAAPPLEADLDQPLGAARAQIHENYIIAQTREGLVIVDQHAAHERLVYERMKHERAASGIARQLLLIPEVVELDSGAVERLDAQAETLASLGLVLEGFGPDAVAVREVPAALAGGDIRRLVMDVADALTEWGDARALEERLDHVLATMACHGSVRSGRRLKPEEMNALLREMEVTPLSGQCNHGRPTYVALKLTDIERLFGRR</sequence>
<dbReference type="SUPFAM" id="SSF54211">
    <property type="entry name" value="Ribosomal protein S5 domain 2-like"/>
    <property type="match status" value="1"/>
</dbReference>
<dbReference type="Pfam" id="PF13589">
    <property type="entry name" value="HATPase_c_3"/>
    <property type="match status" value="1"/>
</dbReference>
<dbReference type="FunFam" id="3.30.565.10:FF:000003">
    <property type="entry name" value="DNA mismatch repair endonuclease MutL"/>
    <property type="match status" value="1"/>
</dbReference>
<dbReference type="GO" id="GO:0030983">
    <property type="term" value="F:mismatched DNA binding"/>
    <property type="evidence" value="ECO:0007669"/>
    <property type="project" value="InterPro"/>
</dbReference>
<dbReference type="Pfam" id="PF01119">
    <property type="entry name" value="DNA_mis_repair"/>
    <property type="match status" value="1"/>
</dbReference>
<proteinExistence type="inferred from homology"/>
<gene>
    <name evidence="5" type="primary">mutL</name>
    <name evidence="9" type="ORF">C7450_108319</name>
</gene>
<name>A0A2V3U257_9HYPH</name>
<dbReference type="GO" id="GO:0032300">
    <property type="term" value="C:mismatch repair complex"/>
    <property type="evidence" value="ECO:0007669"/>
    <property type="project" value="InterPro"/>
</dbReference>
<dbReference type="SMART" id="SM00853">
    <property type="entry name" value="MutL_C"/>
    <property type="match status" value="1"/>
</dbReference>
<dbReference type="CDD" id="cd00782">
    <property type="entry name" value="MutL_Trans"/>
    <property type="match status" value="1"/>
</dbReference>
<keyword evidence="4 5" id="KW-0234">DNA repair</keyword>
<evidence type="ECO:0000256" key="5">
    <source>
        <dbReference type="HAMAP-Rule" id="MF_00149"/>
    </source>
</evidence>
<dbReference type="SMART" id="SM01340">
    <property type="entry name" value="DNA_mis_repair"/>
    <property type="match status" value="1"/>
</dbReference>
<dbReference type="InterPro" id="IPR037198">
    <property type="entry name" value="MutL_C_sf"/>
</dbReference>
<dbReference type="RefSeq" id="WP_110376288.1">
    <property type="nucleotide sequence ID" value="NZ_JAHBRY010000001.1"/>
</dbReference>
<evidence type="ECO:0000256" key="2">
    <source>
        <dbReference type="ARBA" id="ARBA00021975"/>
    </source>
</evidence>
<dbReference type="OrthoDB" id="9763467at2"/>
<evidence type="ECO:0000256" key="6">
    <source>
        <dbReference type="SAM" id="MobiDB-lite"/>
    </source>
</evidence>
<dbReference type="InterPro" id="IPR036890">
    <property type="entry name" value="HATPase_C_sf"/>
</dbReference>
<dbReference type="PROSITE" id="PS00058">
    <property type="entry name" value="DNA_MISMATCH_REPAIR_1"/>
    <property type="match status" value="1"/>
</dbReference>
<evidence type="ECO:0000259" key="7">
    <source>
        <dbReference type="SMART" id="SM00853"/>
    </source>
</evidence>
<evidence type="ECO:0000259" key="8">
    <source>
        <dbReference type="SMART" id="SM01340"/>
    </source>
</evidence>
<dbReference type="AlphaFoldDB" id="A0A2V3U257"/>
<dbReference type="SUPFAM" id="SSF118116">
    <property type="entry name" value="DNA mismatch repair protein MutL"/>
    <property type="match status" value="1"/>
</dbReference>
<dbReference type="PANTHER" id="PTHR10073:SF12">
    <property type="entry name" value="DNA MISMATCH REPAIR PROTEIN MLH1"/>
    <property type="match status" value="1"/>
</dbReference>
<dbReference type="InterPro" id="IPR014762">
    <property type="entry name" value="DNA_mismatch_repair_CS"/>
</dbReference>
<dbReference type="GO" id="GO:0016887">
    <property type="term" value="F:ATP hydrolysis activity"/>
    <property type="evidence" value="ECO:0007669"/>
    <property type="project" value="InterPro"/>
</dbReference>
<evidence type="ECO:0000313" key="9">
    <source>
        <dbReference type="EMBL" id="PXW56567.1"/>
    </source>
</evidence>
<dbReference type="InterPro" id="IPR014721">
    <property type="entry name" value="Ribsml_uS5_D2-typ_fold_subgr"/>
</dbReference>
<keyword evidence="3 5" id="KW-0227">DNA damage</keyword>
<evidence type="ECO:0000256" key="3">
    <source>
        <dbReference type="ARBA" id="ARBA00022763"/>
    </source>
</evidence>
<dbReference type="Gene3D" id="3.30.565.10">
    <property type="entry name" value="Histidine kinase-like ATPase, C-terminal domain"/>
    <property type="match status" value="1"/>
</dbReference>
<evidence type="ECO:0000313" key="10">
    <source>
        <dbReference type="Proteomes" id="UP000248021"/>
    </source>
</evidence>
<dbReference type="CDD" id="cd16926">
    <property type="entry name" value="HATPase_MutL-MLH-PMS-like"/>
    <property type="match status" value="1"/>
</dbReference>
<dbReference type="GO" id="GO:0140664">
    <property type="term" value="F:ATP-dependent DNA damage sensor activity"/>
    <property type="evidence" value="ECO:0007669"/>
    <property type="project" value="InterPro"/>
</dbReference>
<dbReference type="PANTHER" id="PTHR10073">
    <property type="entry name" value="DNA MISMATCH REPAIR PROTEIN MLH, PMS, MUTL"/>
    <property type="match status" value="1"/>
</dbReference>
<organism evidence="9 10">
    <name type="scientific">Chelatococcus asaccharovorans</name>
    <dbReference type="NCBI Taxonomy" id="28210"/>
    <lineage>
        <taxon>Bacteria</taxon>
        <taxon>Pseudomonadati</taxon>
        <taxon>Pseudomonadota</taxon>
        <taxon>Alphaproteobacteria</taxon>
        <taxon>Hyphomicrobiales</taxon>
        <taxon>Chelatococcaceae</taxon>
        <taxon>Chelatococcus</taxon>
    </lineage>
</organism>
<dbReference type="InterPro" id="IPR038973">
    <property type="entry name" value="MutL/Mlh/Pms-like"/>
</dbReference>
<dbReference type="Gene3D" id="3.30.1540.20">
    <property type="entry name" value="MutL, C-terminal domain, dimerisation subdomain"/>
    <property type="match status" value="1"/>
</dbReference>
<accession>A0A2V3U257</accession>
<keyword evidence="10" id="KW-1185">Reference proteome</keyword>
<dbReference type="InterPro" id="IPR013507">
    <property type="entry name" value="DNA_mismatch_S5_2-like"/>
</dbReference>
<dbReference type="InterPro" id="IPR020667">
    <property type="entry name" value="DNA_mismatch_repair_MutL"/>
</dbReference>
<dbReference type="InterPro" id="IPR042120">
    <property type="entry name" value="MutL_C_dimsub"/>
</dbReference>
<dbReference type="NCBIfam" id="TIGR00585">
    <property type="entry name" value="mutl"/>
    <property type="match status" value="1"/>
</dbReference>
<dbReference type="SUPFAM" id="SSF55874">
    <property type="entry name" value="ATPase domain of HSP90 chaperone/DNA topoisomerase II/histidine kinase"/>
    <property type="match status" value="1"/>
</dbReference>
<dbReference type="NCBIfam" id="NF000953">
    <property type="entry name" value="PRK00095.2-4"/>
    <property type="match status" value="1"/>
</dbReference>
<dbReference type="InterPro" id="IPR042121">
    <property type="entry name" value="MutL_C_regsub"/>
</dbReference>